<dbReference type="PROSITE" id="PS50102">
    <property type="entry name" value="RRM"/>
    <property type="match status" value="1"/>
</dbReference>
<evidence type="ECO:0000256" key="2">
    <source>
        <dbReference type="SAM" id="MobiDB-lite"/>
    </source>
</evidence>
<keyword evidence="5" id="KW-1185">Reference proteome</keyword>
<comment type="caution">
    <text evidence="4">The sequence shown here is derived from an EMBL/GenBank/DDBJ whole genome shotgun (WGS) entry which is preliminary data.</text>
</comment>
<dbReference type="Gene3D" id="3.30.70.330">
    <property type="match status" value="1"/>
</dbReference>
<reference evidence="4" key="1">
    <citation type="submission" date="2021-02" db="EMBL/GenBank/DDBJ databases">
        <authorList>
            <person name="Nieuwenhuis M."/>
            <person name="Van De Peppel L.J.J."/>
        </authorList>
    </citation>
    <scope>NUCLEOTIDE SEQUENCE</scope>
    <source>
        <strain evidence="4">D49</strain>
    </source>
</reference>
<dbReference type="AlphaFoldDB" id="A0A9P7FSW5"/>
<dbReference type="Pfam" id="PF00076">
    <property type="entry name" value="RRM_1"/>
    <property type="match status" value="1"/>
</dbReference>
<dbReference type="OrthoDB" id="3265210at2759"/>
<dbReference type="SMART" id="SM00360">
    <property type="entry name" value="RRM"/>
    <property type="match status" value="2"/>
</dbReference>
<gene>
    <name evidence="4" type="ORF">H0H81_007963</name>
</gene>
<reference evidence="4" key="2">
    <citation type="submission" date="2021-10" db="EMBL/GenBank/DDBJ databases">
        <title>Phylogenomics reveals ancestral predisposition of the termite-cultivated fungus Termitomyces towards a domesticated lifestyle.</title>
        <authorList>
            <person name="Auxier B."/>
            <person name="Grum-Grzhimaylo A."/>
            <person name="Cardenas M.E."/>
            <person name="Lodge J.D."/>
            <person name="Laessoe T."/>
            <person name="Pedersen O."/>
            <person name="Smith M.E."/>
            <person name="Kuyper T.W."/>
            <person name="Franco-Molano E.A."/>
            <person name="Baroni T.J."/>
            <person name="Aanen D.K."/>
        </authorList>
    </citation>
    <scope>NUCLEOTIDE SEQUENCE</scope>
    <source>
        <strain evidence="4">D49</strain>
    </source>
</reference>
<dbReference type="InterPro" id="IPR035979">
    <property type="entry name" value="RBD_domain_sf"/>
</dbReference>
<dbReference type="GO" id="GO:0003723">
    <property type="term" value="F:RNA binding"/>
    <property type="evidence" value="ECO:0007669"/>
    <property type="project" value="UniProtKB-UniRule"/>
</dbReference>
<protein>
    <recommendedName>
        <fullName evidence="3">RRM domain-containing protein</fullName>
    </recommendedName>
</protein>
<evidence type="ECO:0000256" key="1">
    <source>
        <dbReference type="PROSITE-ProRule" id="PRU00176"/>
    </source>
</evidence>
<proteinExistence type="predicted"/>
<sequence length="565" mass="64973">MSTITSLQDEGCVLYAHNLPAHISYLDIEATFRKYNLIVAASLEYHEEPESLTALITFAFTAEAEKAFATIQLSYIPDVLPETRLILSKNLALGCGTALLHDLIRPFGPVEGLANISSVPYDHCKLICMNLTPEVQSSDLAKLFGQPGPGLLTSAEIDLDSDGLCSGRGFVKCTSPLAAFTAMQALDGALIGGKPVSISFQDVTNTQRGSYETITLELEKVSRERDFWMKLNVESERARCSEVQALEATVEEQKNVIQSGEDLANYLTTELEKNEKVELQAKELAEFWGKIAELQRQLYLEEDMRLREMNNSQKLSQDVKELKAIVKKLEENAQRRAIADLYKQDKQKAKRAEAEEKKAQQEARRVEEMRKKEERRKIREEEEMRREEERRKGEERQRAEEQKRFQEERRLESWRNATEAERHRCRERDTKDWCCGTGTWTQERAVHRFISLALNFETSNFSEERPLTFESVPWPTLHNPRQLRFQLIESSAIQVFLQKLQQIYRRRDTTAFEHLPLKKIQVIFHPDKWRSRNLFKSIEDDGERAAMESTVTAVSQAINAYATAA</sequence>
<dbReference type="InterPro" id="IPR000504">
    <property type="entry name" value="RRM_dom"/>
</dbReference>
<evidence type="ECO:0000313" key="4">
    <source>
        <dbReference type="EMBL" id="KAG5636456.1"/>
    </source>
</evidence>
<evidence type="ECO:0000313" key="5">
    <source>
        <dbReference type="Proteomes" id="UP000717328"/>
    </source>
</evidence>
<accession>A0A9P7FSW5</accession>
<dbReference type="CDD" id="cd00590">
    <property type="entry name" value="RRM_SF"/>
    <property type="match status" value="1"/>
</dbReference>
<dbReference type="SUPFAM" id="SSF54928">
    <property type="entry name" value="RNA-binding domain, RBD"/>
    <property type="match status" value="2"/>
</dbReference>
<organism evidence="4 5">
    <name type="scientific">Sphagnurus paluster</name>
    <dbReference type="NCBI Taxonomy" id="117069"/>
    <lineage>
        <taxon>Eukaryota</taxon>
        <taxon>Fungi</taxon>
        <taxon>Dikarya</taxon>
        <taxon>Basidiomycota</taxon>
        <taxon>Agaricomycotina</taxon>
        <taxon>Agaricomycetes</taxon>
        <taxon>Agaricomycetidae</taxon>
        <taxon>Agaricales</taxon>
        <taxon>Tricholomatineae</taxon>
        <taxon>Lyophyllaceae</taxon>
        <taxon>Sphagnurus</taxon>
    </lineage>
</organism>
<feature type="domain" description="RRM" evidence="3">
    <location>
        <begin position="124"/>
        <end position="203"/>
    </location>
</feature>
<dbReference type="InterPro" id="IPR012677">
    <property type="entry name" value="Nucleotide-bd_a/b_plait_sf"/>
</dbReference>
<keyword evidence="1" id="KW-0694">RNA-binding</keyword>
<dbReference type="Proteomes" id="UP000717328">
    <property type="component" value="Unassembled WGS sequence"/>
</dbReference>
<dbReference type="EMBL" id="JABCKI010005930">
    <property type="protein sequence ID" value="KAG5636456.1"/>
    <property type="molecule type" value="Genomic_DNA"/>
</dbReference>
<name>A0A9P7FSW5_9AGAR</name>
<evidence type="ECO:0000259" key="3">
    <source>
        <dbReference type="PROSITE" id="PS50102"/>
    </source>
</evidence>
<feature type="region of interest" description="Disordered" evidence="2">
    <location>
        <begin position="350"/>
        <end position="402"/>
    </location>
</feature>